<dbReference type="InParanoid" id="A0A0D0E3Z0"/>
<dbReference type="HOGENOM" id="CLU_2622743_0_0_1"/>
<name>A0A0D0E3Z0_9AGAM</name>
<organism evidence="1 2">
    <name type="scientific">Paxillus rubicundulus Ve08.2h10</name>
    <dbReference type="NCBI Taxonomy" id="930991"/>
    <lineage>
        <taxon>Eukaryota</taxon>
        <taxon>Fungi</taxon>
        <taxon>Dikarya</taxon>
        <taxon>Basidiomycota</taxon>
        <taxon>Agaricomycotina</taxon>
        <taxon>Agaricomycetes</taxon>
        <taxon>Agaricomycetidae</taxon>
        <taxon>Boletales</taxon>
        <taxon>Paxilineae</taxon>
        <taxon>Paxillaceae</taxon>
        <taxon>Paxillus</taxon>
    </lineage>
</organism>
<reference evidence="2" key="2">
    <citation type="submission" date="2015-01" db="EMBL/GenBank/DDBJ databases">
        <title>Evolutionary Origins and Diversification of the Mycorrhizal Mutualists.</title>
        <authorList>
            <consortium name="DOE Joint Genome Institute"/>
            <consortium name="Mycorrhizal Genomics Consortium"/>
            <person name="Kohler A."/>
            <person name="Kuo A."/>
            <person name="Nagy L.G."/>
            <person name="Floudas D."/>
            <person name="Copeland A."/>
            <person name="Barry K.W."/>
            <person name="Cichocki N."/>
            <person name="Veneault-Fourrey C."/>
            <person name="LaButti K."/>
            <person name="Lindquist E.A."/>
            <person name="Lipzen A."/>
            <person name="Lundell T."/>
            <person name="Morin E."/>
            <person name="Murat C."/>
            <person name="Riley R."/>
            <person name="Ohm R."/>
            <person name="Sun H."/>
            <person name="Tunlid A."/>
            <person name="Henrissat B."/>
            <person name="Grigoriev I.V."/>
            <person name="Hibbett D.S."/>
            <person name="Martin F."/>
        </authorList>
    </citation>
    <scope>NUCLEOTIDE SEQUENCE [LARGE SCALE GENOMIC DNA]</scope>
    <source>
        <strain evidence="2">Ve08.2h10</strain>
    </source>
</reference>
<accession>A0A0D0E3Z0</accession>
<evidence type="ECO:0000313" key="1">
    <source>
        <dbReference type="EMBL" id="KIK98956.1"/>
    </source>
</evidence>
<sequence length="78" mass="8522">MSFSDSQGLISASNLDHYTAALPAMDSERSARVSLYSPLVSSDGPSWLLHTLFHDTRDGSMIIEFVKERSPVTSHGIP</sequence>
<evidence type="ECO:0000313" key="2">
    <source>
        <dbReference type="Proteomes" id="UP000054538"/>
    </source>
</evidence>
<dbReference type="AlphaFoldDB" id="A0A0D0E3Z0"/>
<proteinExistence type="predicted"/>
<reference evidence="1 2" key="1">
    <citation type="submission" date="2014-04" db="EMBL/GenBank/DDBJ databases">
        <authorList>
            <consortium name="DOE Joint Genome Institute"/>
            <person name="Kuo A."/>
            <person name="Kohler A."/>
            <person name="Jargeat P."/>
            <person name="Nagy L.G."/>
            <person name="Floudas D."/>
            <person name="Copeland A."/>
            <person name="Barry K.W."/>
            <person name="Cichocki N."/>
            <person name="Veneault-Fourrey C."/>
            <person name="LaButti K."/>
            <person name="Lindquist E.A."/>
            <person name="Lipzen A."/>
            <person name="Lundell T."/>
            <person name="Morin E."/>
            <person name="Murat C."/>
            <person name="Sun H."/>
            <person name="Tunlid A."/>
            <person name="Henrissat B."/>
            <person name="Grigoriev I.V."/>
            <person name="Hibbett D.S."/>
            <person name="Martin F."/>
            <person name="Nordberg H.P."/>
            <person name="Cantor M.N."/>
            <person name="Hua S.X."/>
        </authorList>
    </citation>
    <scope>NUCLEOTIDE SEQUENCE [LARGE SCALE GENOMIC DNA]</scope>
    <source>
        <strain evidence="1 2">Ve08.2h10</strain>
    </source>
</reference>
<dbReference type="Proteomes" id="UP000054538">
    <property type="component" value="Unassembled WGS sequence"/>
</dbReference>
<gene>
    <name evidence="1" type="ORF">PAXRUDRAFT_823297</name>
</gene>
<protein>
    <submittedName>
        <fullName evidence="1">Unplaced genomic scaffold scaffold_53, whole genome shotgun sequence</fullName>
    </submittedName>
</protein>
<keyword evidence="2" id="KW-1185">Reference proteome</keyword>
<dbReference type="EMBL" id="KN824875">
    <property type="protein sequence ID" value="KIK98956.1"/>
    <property type="molecule type" value="Genomic_DNA"/>
</dbReference>